<accession>A0ACB7EHD8</accession>
<evidence type="ECO:0000313" key="2">
    <source>
        <dbReference type="Proteomes" id="UP000805704"/>
    </source>
</evidence>
<dbReference type="EMBL" id="CM024795">
    <property type="protein sequence ID" value="KAG8001464.1"/>
    <property type="molecule type" value="Genomic_DNA"/>
</dbReference>
<keyword evidence="2" id="KW-1185">Reference proteome</keyword>
<dbReference type="Proteomes" id="UP000805704">
    <property type="component" value="Chromosome 7"/>
</dbReference>
<sequence length="215" mass="24299">PYKRSRHFKVVNLVPGVDVLHSHRHERVITGTAGGLCTPTGQPCYPAALVHTHLHQINACPLILAGPFITFLTASVQPQKRSPGKEVERRRITPLHLRFVLGENIHPDPRRRRTVYPEKAVEERETYLSTHRCSRIEVVGYPQNPQHGKTQHYPRFPPHGCLVFSSVCFVGLLWLRLVPVGCVRAGRFAVRLRQASSVGQGERREQEAASQHQRG</sequence>
<comment type="caution">
    <text evidence="1">The sequence shown here is derived from an EMBL/GenBank/DDBJ whole genome shotgun (WGS) entry which is preliminary data.</text>
</comment>
<feature type="non-terminal residue" evidence="1">
    <location>
        <position position="1"/>
    </location>
</feature>
<reference evidence="1" key="1">
    <citation type="submission" date="2020-04" db="EMBL/GenBank/DDBJ databases">
        <title>A chromosome-scale assembly and high-density genetic map of the yellow drum (Nibea albiflora) genome.</title>
        <authorList>
            <person name="Xu D."/>
            <person name="Zhang W."/>
            <person name="Chen R."/>
            <person name="Tan P."/>
            <person name="Wang L."/>
            <person name="Song H."/>
            <person name="Tian L."/>
            <person name="Zhu Q."/>
            <person name="Wang B."/>
        </authorList>
    </citation>
    <scope>NUCLEOTIDE SEQUENCE</scope>
    <source>
        <strain evidence="1">ZJHYS-2018</strain>
    </source>
</reference>
<proteinExistence type="predicted"/>
<name>A0ACB7EHD8_NIBAL</name>
<gene>
    <name evidence="1" type="ORF">GBF38_007133</name>
</gene>
<protein>
    <submittedName>
        <fullName evidence="1">Uncharacterized protein</fullName>
    </submittedName>
</protein>
<evidence type="ECO:0000313" key="1">
    <source>
        <dbReference type="EMBL" id="KAG8001464.1"/>
    </source>
</evidence>
<organism evidence="1 2">
    <name type="scientific">Nibea albiflora</name>
    <name type="common">Yellow drum</name>
    <name type="synonym">Corvina albiflora</name>
    <dbReference type="NCBI Taxonomy" id="240163"/>
    <lineage>
        <taxon>Eukaryota</taxon>
        <taxon>Metazoa</taxon>
        <taxon>Chordata</taxon>
        <taxon>Craniata</taxon>
        <taxon>Vertebrata</taxon>
        <taxon>Euteleostomi</taxon>
        <taxon>Actinopterygii</taxon>
        <taxon>Neopterygii</taxon>
        <taxon>Teleostei</taxon>
        <taxon>Neoteleostei</taxon>
        <taxon>Acanthomorphata</taxon>
        <taxon>Eupercaria</taxon>
        <taxon>Sciaenidae</taxon>
        <taxon>Nibea</taxon>
    </lineage>
</organism>